<keyword evidence="2" id="KW-0503">Monooxygenase</keyword>
<dbReference type="InterPro" id="IPR011008">
    <property type="entry name" value="Dimeric_a/b-barrel"/>
</dbReference>
<feature type="domain" description="ABM" evidence="1">
    <location>
        <begin position="19"/>
        <end position="88"/>
    </location>
</feature>
<dbReference type="SUPFAM" id="SSF54909">
    <property type="entry name" value="Dimeric alpha+beta barrel"/>
    <property type="match status" value="1"/>
</dbReference>
<dbReference type="PANTHER" id="PTHR37811">
    <property type="entry name" value="BLL5343 PROTEIN"/>
    <property type="match status" value="1"/>
</dbReference>
<gene>
    <name evidence="2" type="ORF">FPL14_15300</name>
</gene>
<protein>
    <submittedName>
        <fullName evidence="2">Antibiotic biosynthesis monooxygenase</fullName>
    </submittedName>
</protein>
<dbReference type="KEGG" id="cchl:FPL14_15300"/>
<dbReference type="Gene3D" id="3.30.70.100">
    <property type="match status" value="1"/>
</dbReference>
<accession>A0A7G5BZM6</accession>
<keyword evidence="3" id="KW-1185">Reference proteome</keyword>
<name>A0A7G5BZM6_9BACL</name>
<organism evidence="2 3">
    <name type="scientific">Cohnella cholangitidis</name>
    <dbReference type="NCBI Taxonomy" id="2598458"/>
    <lineage>
        <taxon>Bacteria</taxon>
        <taxon>Bacillati</taxon>
        <taxon>Bacillota</taxon>
        <taxon>Bacilli</taxon>
        <taxon>Bacillales</taxon>
        <taxon>Paenibacillaceae</taxon>
        <taxon>Cohnella</taxon>
    </lineage>
</organism>
<evidence type="ECO:0000259" key="1">
    <source>
        <dbReference type="Pfam" id="PF03992"/>
    </source>
</evidence>
<evidence type="ECO:0000313" key="3">
    <source>
        <dbReference type="Proteomes" id="UP000515679"/>
    </source>
</evidence>
<keyword evidence="2" id="KW-0560">Oxidoreductase</keyword>
<dbReference type="GO" id="GO:0004497">
    <property type="term" value="F:monooxygenase activity"/>
    <property type="evidence" value="ECO:0007669"/>
    <property type="project" value="UniProtKB-KW"/>
</dbReference>
<proteinExistence type="predicted"/>
<evidence type="ECO:0000313" key="2">
    <source>
        <dbReference type="EMBL" id="QMV42410.1"/>
    </source>
</evidence>
<dbReference type="Pfam" id="PF03992">
    <property type="entry name" value="ABM"/>
    <property type="match status" value="1"/>
</dbReference>
<dbReference type="AlphaFoldDB" id="A0A7G5BZM6"/>
<reference evidence="2 3" key="1">
    <citation type="submission" date="2019-07" db="EMBL/GenBank/DDBJ databases">
        <authorList>
            <person name="Kim J.K."/>
            <person name="Cheong H.-M."/>
            <person name="Choi Y."/>
            <person name="Hwang K.J."/>
            <person name="Lee S."/>
            <person name="Choi C."/>
        </authorList>
    </citation>
    <scope>NUCLEOTIDE SEQUENCE [LARGE SCALE GENOMIC DNA]</scope>
    <source>
        <strain evidence="2 3">KS 22</strain>
    </source>
</reference>
<dbReference type="Proteomes" id="UP000515679">
    <property type="component" value="Chromosome"/>
</dbReference>
<sequence>MNHLSESNRGKNKEYYAVIFTSQRTDGENGYGETADEMVRLAAEQPGFIDVESVRNSSGFGITISYWESLEAIGNWKQVEAHKAAQEQGKQAWYEDYHVKICKVEREYSMRK</sequence>
<dbReference type="PANTHER" id="PTHR37811:SF2">
    <property type="entry name" value="ABM DOMAIN-CONTAINING PROTEIN"/>
    <property type="match status" value="1"/>
</dbReference>
<dbReference type="InterPro" id="IPR052936">
    <property type="entry name" value="Jasmonate_Hydroxylase-like"/>
</dbReference>
<dbReference type="EMBL" id="CP041969">
    <property type="protein sequence ID" value="QMV42410.1"/>
    <property type="molecule type" value="Genomic_DNA"/>
</dbReference>
<dbReference type="InterPro" id="IPR007138">
    <property type="entry name" value="ABM_dom"/>
</dbReference>